<evidence type="ECO:0000313" key="5">
    <source>
        <dbReference type="EMBL" id="MFB8752457.1"/>
    </source>
</evidence>
<dbReference type="Pfam" id="PF13561">
    <property type="entry name" value="adh_short_C2"/>
    <property type="match status" value="1"/>
</dbReference>
<dbReference type="InterPro" id="IPR036409">
    <property type="entry name" value="Aldolase_II/adducin_N_sf"/>
</dbReference>
<dbReference type="RefSeq" id="WP_355277442.1">
    <property type="nucleotide sequence ID" value="NZ_JAYMRR010000017.1"/>
</dbReference>
<dbReference type="NCBIfam" id="NF006189">
    <property type="entry name" value="PRK08324.1-3"/>
    <property type="match status" value="1"/>
</dbReference>
<evidence type="ECO:0000256" key="2">
    <source>
        <dbReference type="ARBA" id="ARBA00023002"/>
    </source>
</evidence>
<protein>
    <submittedName>
        <fullName evidence="5">Bifunctional aldolase/short-chain dehydrogenase</fullName>
    </submittedName>
</protein>
<dbReference type="PANTHER" id="PTHR43669">
    <property type="entry name" value="5-KETO-D-GLUCONATE 5-REDUCTASE"/>
    <property type="match status" value="1"/>
</dbReference>
<dbReference type="Gene3D" id="3.40.225.10">
    <property type="entry name" value="Class II aldolase/adducin N-terminal domain"/>
    <property type="match status" value="1"/>
</dbReference>
<evidence type="ECO:0000259" key="4">
    <source>
        <dbReference type="SMART" id="SM01007"/>
    </source>
</evidence>
<feature type="compositionally biased region" description="Polar residues" evidence="3">
    <location>
        <begin position="22"/>
        <end position="34"/>
    </location>
</feature>
<evidence type="ECO:0000313" key="6">
    <source>
        <dbReference type="Proteomes" id="UP001585018"/>
    </source>
</evidence>
<organism evidence="5 6">
    <name type="scientific">Streptomyces parvulus</name>
    <dbReference type="NCBI Taxonomy" id="146923"/>
    <lineage>
        <taxon>Bacteria</taxon>
        <taxon>Bacillati</taxon>
        <taxon>Actinomycetota</taxon>
        <taxon>Actinomycetes</taxon>
        <taxon>Kitasatosporales</taxon>
        <taxon>Streptomycetaceae</taxon>
        <taxon>Streptomyces</taxon>
    </lineage>
</organism>
<dbReference type="SUPFAM" id="SSF53639">
    <property type="entry name" value="AraD/HMP-PK domain-like"/>
    <property type="match status" value="1"/>
</dbReference>
<dbReference type="InterPro" id="IPR002347">
    <property type="entry name" value="SDR_fam"/>
</dbReference>
<dbReference type="PANTHER" id="PTHR43669:SF8">
    <property type="entry name" value="SHORT-CHAIN TYPE DEHYDROGENASE_REDUCTASE-RELATED"/>
    <property type="match status" value="1"/>
</dbReference>
<comment type="caution">
    <text evidence="5">The sequence shown here is derived from an EMBL/GenBank/DDBJ whole genome shotgun (WGS) entry which is preliminary data.</text>
</comment>
<dbReference type="InterPro" id="IPR013454">
    <property type="entry name" value="Bifunc_RhaD/ADH"/>
</dbReference>
<dbReference type="EMBL" id="JAYMRR010000017">
    <property type="protein sequence ID" value="MFB8752457.1"/>
    <property type="molecule type" value="Genomic_DNA"/>
</dbReference>
<dbReference type="InterPro" id="IPR036291">
    <property type="entry name" value="NAD(P)-bd_dom_sf"/>
</dbReference>
<dbReference type="PRINTS" id="PR00081">
    <property type="entry name" value="GDHRDH"/>
</dbReference>
<dbReference type="SUPFAM" id="SSF51735">
    <property type="entry name" value="NAD(P)-binding Rossmann-fold domains"/>
    <property type="match status" value="1"/>
</dbReference>
<feature type="region of interest" description="Disordered" evidence="3">
    <location>
        <begin position="16"/>
        <end position="41"/>
    </location>
</feature>
<dbReference type="CDD" id="cd08943">
    <property type="entry name" value="R1PA_ADH_SDR_c"/>
    <property type="match status" value="1"/>
</dbReference>
<dbReference type="NCBIfam" id="NF006188">
    <property type="entry name" value="PRK08324.1-1"/>
    <property type="match status" value="1"/>
</dbReference>
<proteinExistence type="inferred from homology"/>
<evidence type="ECO:0000256" key="3">
    <source>
        <dbReference type="SAM" id="MobiDB-lite"/>
    </source>
</evidence>
<reference evidence="5 6" key="1">
    <citation type="submission" date="2024-01" db="EMBL/GenBank/DDBJ databases">
        <title>Genome mining of biosynthetic gene clusters to explore secondary metabolites of Streptomyces sp.</title>
        <authorList>
            <person name="Baig A."/>
            <person name="Ajitkumar Shintre N."/>
            <person name="Kumar H."/>
            <person name="Anbarasu A."/>
            <person name="Ramaiah S."/>
        </authorList>
    </citation>
    <scope>NUCLEOTIDE SEQUENCE [LARGE SCALE GENOMIC DNA]</scope>
    <source>
        <strain evidence="5 6">A03</strain>
    </source>
</reference>
<dbReference type="InterPro" id="IPR001303">
    <property type="entry name" value="Aldolase_II/adducin_N"/>
</dbReference>
<dbReference type="Proteomes" id="UP001585018">
    <property type="component" value="Unassembled WGS sequence"/>
</dbReference>
<accession>A0ABV5DIU9</accession>
<evidence type="ECO:0000256" key="1">
    <source>
        <dbReference type="ARBA" id="ARBA00006484"/>
    </source>
</evidence>
<keyword evidence="2" id="KW-0560">Oxidoreductase</keyword>
<dbReference type="Pfam" id="PF00596">
    <property type="entry name" value="Aldolase_II"/>
    <property type="match status" value="1"/>
</dbReference>
<dbReference type="SMART" id="SM01007">
    <property type="entry name" value="Aldolase_II"/>
    <property type="match status" value="1"/>
</dbReference>
<feature type="domain" description="Class II aldolase/adducin N-terminal" evidence="4">
    <location>
        <begin position="9"/>
        <end position="211"/>
    </location>
</feature>
<comment type="similarity">
    <text evidence="1">Belongs to the short-chain dehydrogenases/reductases (SDR) family.</text>
</comment>
<dbReference type="Gene3D" id="3.40.50.720">
    <property type="entry name" value="NAD(P)-binding Rossmann-like Domain"/>
    <property type="match status" value="1"/>
</dbReference>
<keyword evidence="6" id="KW-1185">Reference proteome</keyword>
<name>A0ABV5DIU9_9ACTN</name>
<gene>
    <name evidence="5" type="ORF">VSS30_26950</name>
</gene>
<sequence length="679" mass="71793">MTSHPEASELLARSHRLGADPRNTNYAGGNTSAKGTGTDPVTGGDVELMWVKGSGGDLGTLTEGGLAVLRLDRMRALADVYPGVEREDEMVAAFDYCLHGKGGAAPSIDTAMHGLVGAAHVDHLHPDSGIALACAADGEKLTAECFGETVVWVPWRRPGFQLGLDIAAVREANPRAVGCVLGGHGITAWGDTSEACERNSLHIIRTAERFLAERGKAEPFGPVVEGYAALPEGERRERAAALAPYVRALASRDRPQVGHFTDAEVVLDFLARAGHPRLAALGTSCPDHFLRTKVRPLVLDLPPSAPLDETVARLKELHAAYREEYAAYYQRHAEPGSPAMRGADPAIVLVPGVGMFSFGKDKQTARVAGEFYVNAINVMRGAEAVSAYAPIEESEKFRIEYWALEEAKLRRMPGPRPLATRVALVTGAGSGIGRAIARRLADEGACVVVADLNGETAEAVATELGGADRAVAVTVDVTSEEQIAAAFRAAVLAFGGVDLVVNNAGISVSKPLLETSAEDWDLQHDIMARGSFLVSREAARVMTAQEMGGDLVYIVSKNAVFAGPNNIAYSATKADQAHQVRLLAAELGEHGIRVNGVNPDGVVRGSGIFAGGWGAQRAAVYGVPEEKLGEFYAQRTLLKREVLPEHVANAVFALTGGDLTHTTGLHVPVDAGVAAAFLR</sequence>
<dbReference type="NCBIfam" id="TIGR02632">
    <property type="entry name" value="RhaD_aldol-ADH"/>
    <property type="match status" value="1"/>
</dbReference>